<evidence type="ECO:0000259" key="1">
    <source>
        <dbReference type="PROSITE" id="PS50200"/>
    </source>
</evidence>
<reference evidence="4" key="1">
    <citation type="submission" date="2012-12" db="EMBL/GenBank/DDBJ databases">
        <authorList>
            <person name="Hellsten U."/>
            <person name="Grimwood J."/>
            <person name="Chapman J.A."/>
            <person name="Shapiro H."/>
            <person name="Aerts A."/>
            <person name="Otillar R.P."/>
            <person name="Terry A.Y."/>
            <person name="Boore J.L."/>
            <person name="Simakov O."/>
            <person name="Marletaz F."/>
            <person name="Cho S.-J."/>
            <person name="Edsinger-Gonzales E."/>
            <person name="Havlak P."/>
            <person name="Kuo D.-H."/>
            <person name="Larsson T."/>
            <person name="Lv J."/>
            <person name="Arendt D."/>
            <person name="Savage R."/>
            <person name="Osoegawa K."/>
            <person name="de Jong P."/>
            <person name="Lindberg D.R."/>
            <person name="Seaver E.C."/>
            <person name="Weisblat D.A."/>
            <person name="Putnam N.H."/>
            <person name="Grigoriev I.V."/>
            <person name="Rokhsar D.S."/>
        </authorList>
    </citation>
    <scope>NUCLEOTIDE SEQUENCE</scope>
    <source>
        <strain evidence="4">I ESC-2004</strain>
    </source>
</reference>
<reference evidence="3" key="3">
    <citation type="submission" date="2015-06" db="UniProtKB">
        <authorList>
            <consortium name="EnsemblMetazoa"/>
        </authorList>
    </citation>
    <scope>IDENTIFICATION</scope>
</reference>
<accession>R7TYD8</accession>
<evidence type="ECO:0000313" key="2">
    <source>
        <dbReference type="EMBL" id="ELT95980.1"/>
    </source>
</evidence>
<dbReference type="InterPro" id="IPR029071">
    <property type="entry name" value="Ubiquitin-like_domsf"/>
</dbReference>
<dbReference type="SMART" id="SM00314">
    <property type="entry name" value="RA"/>
    <property type="match status" value="1"/>
</dbReference>
<dbReference type="Pfam" id="PF21712">
    <property type="entry name" value="RASSF8-10_RA"/>
    <property type="match status" value="1"/>
</dbReference>
<reference evidence="2 4" key="2">
    <citation type="journal article" date="2013" name="Nature">
        <title>Insights into bilaterian evolution from three spiralian genomes.</title>
        <authorList>
            <person name="Simakov O."/>
            <person name="Marletaz F."/>
            <person name="Cho S.J."/>
            <person name="Edsinger-Gonzales E."/>
            <person name="Havlak P."/>
            <person name="Hellsten U."/>
            <person name="Kuo D.H."/>
            <person name="Larsson T."/>
            <person name="Lv J."/>
            <person name="Arendt D."/>
            <person name="Savage R."/>
            <person name="Osoegawa K."/>
            <person name="de Jong P."/>
            <person name="Grimwood J."/>
            <person name="Chapman J.A."/>
            <person name="Shapiro H."/>
            <person name="Aerts A."/>
            <person name="Otillar R.P."/>
            <person name="Terry A.Y."/>
            <person name="Boore J.L."/>
            <person name="Grigoriev I.V."/>
            <person name="Lindberg D.R."/>
            <person name="Seaver E.C."/>
            <person name="Weisblat D.A."/>
            <person name="Putnam N.H."/>
            <person name="Rokhsar D.S."/>
        </authorList>
    </citation>
    <scope>NUCLEOTIDE SEQUENCE</scope>
    <source>
        <strain evidence="2 4">I ESC-2004</strain>
    </source>
</reference>
<dbReference type="EMBL" id="AMQN01002365">
    <property type="status" value="NOT_ANNOTATED_CDS"/>
    <property type="molecule type" value="Genomic_DNA"/>
</dbReference>
<dbReference type="EnsemblMetazoa" id="CapteT49363">
    <property type="protein sequence ID" value="CapteP49363"/>
    <property type="gene ID" value="CapteG49363"/>
</dbReference>
<gene>
    <name evidence="2" type="ORF">CAPTEDRAFT_49363</name>
</gene>
<dbReference type="OrthoDB" id="10051571at2759"/>
<dbReference type="Gene3D" id="3.10.20.90">
    <property type="entry name" value="Phosphatidylinositol 3-kinase Catalytic Subunit, Chain A, domain 1"/>
    <property type="match status" value="1"/>
</dbReference>
<protein>
    <recommendedName>
        <fullName evidence="1">Ras-associating domain-containing protein</fullName>
    </recommendedName>
</protein>
<feature type="domain" description="Ras-associating" evidence="1">
    <location>
        <begin position="1"/>
        <end position="78"/>
    </location>
</feature>
<evidence type="ECO:0000313" key="3">
    <source>
        <dbReference type="EnsemblMetazoa" id="CapteP49363"/>
    </source>
</evidence>
<proteinExistence type="predicted"/>
<dbReference type="OMA" id="GCAREYS"/>
<dbReference type="Proteomes" id="UP000014760">
    <property type="component" value="Unassembled WGS sequence"/>
</dbReference>
<dbReference type="AlphaFoldDB" id="R7TYD8"/>
<name>R7TYD8_CAPTE</name>
<dbReference type="InterPro" id="IPR033593">
    <property type="entry name" value="N-RASSF"/>
</dbReference>
<keyword evidence="4" id="KW-1185">Reference proteome</keyword>
<dbReference type="GO" id="GO:0007165">
    <property type="term" value="P:signal transduction"/>
    <property type="evidence" value="ECO:0007669"/>
    <property type="project" value="InterPro"/>
</dbReference>
<dbReference type="PANTHER" id="PTHR15286">
    <property type="entry name" value="RAS-ASSOCIATING DOMAIN CONTAINING PROTEIN"/>
    <property type="match status" value="1"/>
</dbReference>
<dbReference type="PANTHER" id="PTHR15286:SF6">
    <property type="entry name" value="GH01133P"/>
    <property type="match status" value="1"/>
</dbReference>
<evidence type="ECO:0000313" key="4">
    <source>
        <dbReference type="Proteomes" id="UP000014760"/>
    </source>
</evidence>
<dbReference type="HOGENOM" id="CLU_031151_2_0_1"/>
<organism evidence="2">
    <name type="scientific">Capitella teleta</name>
    <name type="common">Polychaete worm</name>
    <dbReference type="NCBI Taxonomy" id="283909"/>
    <lineage>
        <taxon>Eukaryota</taxon>
        <taxon>Metazoa</taxon>
        <taxon>Spiralia</taxon>
        <taxon>Lophotrochozoa</taxon>
        <taxon>Annelida</taxon>
        <taxon>Polychaeta</taxon>
        <taxon>Sedentaria</taxon>
        <taxon>Scolecida</taxon>
        <taxon>Capitellidae</taxon>
        <taxon>Capitella</taxon>
    </lineage>
</organism>
<dbReference type="STRING" id="283909.R7TYD8"/>
<sequence>MELKIWVEGFPRVVCGVVPSTTCEEVIRGLAQALQKTGRFTLLEQWRETERELAPSECPLHLLHRRGEYANEVRFTLR</sequence>
<dbReference type="InterPro" id="IPR000159">
    <property type="entry name" value="RA_dom"/>
</dbReference>
<feature type="non-terminal residue" evidence="2">
    <location>
        <position position="78"/>
    </location>
</feature>
<dbReference type="InterPro" id="IPR048945">
    <property type="entry name" value="RASSF8/10_RA"/>
</dbReference>
<dbReference type="EMBL" id="KB308962">
    <property type="protein sequence ID" value="ELT95980.1"/>
    <property type="molecule type" value="Genomic_DNA"/>
</dbReference>
<dbReference type="PROSITE" id="PS50200">
    <property type="entry name" value="RA"/>
    <property type="match status" value="1"/>
</dbReference>
<dbReference type="SUPFAM" id="SSF54236">
    <property type="entry name" value="Ubiquitin-like"/>
    <property type="match status" value="1"/>
</dbReference>